<gene>
    <name evidence="2" type="ORF">IAA86_04555</name>
</gene>
<name>A0A9D1JXB2_9BACT</name>
<evidence type="ECO:0000259" key="1">
    <source>
        <dbReference type="Pfam" id="PF01261"/>
    </source>
</evidence>
<dbReference type="EMBL" id="DVJQ01000040">
    <property type="protein sequence ID" value="HIS74274.1"/>
    <property type="molecule type" value="Genomic_DNA"/>
</dbReference>
<dbReference type="GO" id="GO:0003677">
    <property type="term" value="F:DNA binding"/>
    <property type="evidence" value="ECO:0007669"/>
    <property type="project" value="InterPro"/>
</dbReference>
<dbReference type="Proteomes" id="UP000886865">
    <property type="component" value="Unassembled WGS sequence"/>
</dbReference>
<dbReference type="Gene3D" id="3.20.20.150">
    <property type="entry name" value="Divalent-metal-dependent TIM barrel enzymes"/>
    <property type="match status" value="1"/>
</dbReference>
<accession>A0A9D1JXB2</accession>
<dbReference type="FunFam" id="3.20.20.150:FF:000017">
    <property type="entry name" value="Endonuclease IV related protein"/>
    <property type="match status" value="1"/>
</dbReference>
<proteinExistence type="predicted"/>
<protein>
    <submittedName>
        <fullName evidence="2">TIM barrel protein</fullName>
    </submittedName>
</protein>
<dbReference type="InterPro" id="IPR036237">
    <property type="entry name" value="Xyl_isomerase-like_sf"/>
</dbReference>
<dbReference type="GO" id="GO:0006284">
    <property type="term" value="P:base-excision repair"/>
    <property type="evidence" value="ECO:0007669"/>
    <property type="project" value="TreeGrafter"/>
</dbReference>
<dbReference type="GO" id="GO:0008081">
    <property type="term" value="F:phosphoric diester hydrolase activity"/>
    <property type="evidence" value="ECO:0007669"/>
    <property type="project" value="TreeGrafter"/>
</dbReference>
<dbReference type="PANTHER" id="PTHR21445:SF0">
    <property type="entry name" value="APURINIC-APYRIMIDINIC ENDONUCLEASE"/>
    <property type="match status" value="1"/>
</dbReference>
<dbReference type="Pfam" id="PF01261">
    <property type="entry name" value="AP_endonuc_2"/>
    <property type="match status" value="1"/>
</dbReference>
<reference evidence="2" key="1">
    <citation type="submission" date="2020-10" db="EMBL/GenBank/DDBJ databases">
        <authorList>
            <person name="Gilroy R."/>
        </authorList>
    </citation>
    <scope>NUCLEOTIDE SEQUENCE</scope>
    <source>
        <strain evidence="2">CHK152-2871</strain>
    </source>
</reference>
<dbReference type="GO" id="GO:0008270">
    <property type="term" value="F:zinc ion binding"/>
    <property type="evidence" value="ECO:0007669"/>
    <property type="project" value="InterPro"/>
</dbReference>
<feature type="domain" description="Xylose isomerase-like TIM barrel" evidence="1">
    <location>
        <begin position="23"/>
        <end position="257"/>
    </location>
</feature>
<organism evidence="2 3">
    <name type="scientific">Candidatus Galligastranaerophilus intestinavium</name>
    <dbReference type="NCBI Taxonomy" id="2840836"/>
    <lineage>
        <taxon>Bacteria</taxon>
        <taxon>Candidatus Galligastranaerophilus</taxon>
    </lineage>
</organism>
<dbReference type="GO" id="GO:0003906">
    <property type="term" value="F:DNA-(apurinic or apyrimidinic site) endonuclease activity"/>
    <property type="evidence" value="ECO:0007669"/>
    <property type="project" value="TreeGrafter"/>
</dbReference>
<comment type="caution">
    <text evidence="2">The sequence shown here is derived from an EMBL/GenBank/DDBJ whole genome shotgun (WGS) entry which is preliminary data.</text>
</comment>
<dbReference type="PANTHER" id="PTHR21445">
    <property type="entry name" value="ENDONUCLEASE IV ENDODEOXYRIBONUCLEASE IV"/>
    <property type="match status" value="1"/>
</dbReference>
<dbReference type="InterPro" id="IPR001719">
    <property type="entry name" value="AP_endonuc_2"/>
</dbReference>
<dbReference type="CDD" id="cd00019">
    <property type="entry name" value="AP2Ec"/>
    <property type="match status" value="1"/>
</dbReference>
<dbReference type="SMART" id="SM00518">
    <property type="entry name" value="AP2Ec"/>
    <property type="match status" value="1"/>
</dbReference>
<evidence type="ECO:0000313" key="2">
    <source>
        <dbReference type="EMBL" id="HIS74274.1"/>
    </source>
</evidence>
<reference evidence="2" key="2">
    <citation type="journal article" date="2021" name="PeerJ">
        <title>Extensive microbial diversity within the chicken gut microbiome revealed by metagenomics and culture.</title>
        <authorList>
            <person name="Gilroy R."/>
            <person name="Ravi A."/>
            <person name="Getino M."/>
            <person name="Pursley I."/>
            <person name="Horton D.L."/>
            <person name="Alikhan N.F."/>
            <person name="Baker D."/>
            <person name="Gharbi K."/>
            <person name="Hall N."/>
            <person name="Watson M."/>
            <person name="Adriaenssens E.M."/>
            <person name="Foster-Nyarko E."/>
            <person name="Jarju S."/>
            <person name="Secka A."/>
            <person name="Antonio M."/>
            <person name="Oren A."/>
            <person name="Chaudhuri R.R."/>
            <person name="La Ragione R."/>
            <person name="Hildebrand F."/>
            <person name="Pallen M.J."/>
        </authorList>
    </citation>
    <scope>NUCLEOTIDE SEQUENCE</scope>
    <source>
        <strain evidence="2">CHK152-2871</strain>
    </source>
</reference>
<dbReference type="SUPFAM" id="SSF51658">
    <property type="entry name" value="Xylose isomerase-like"/>
    <property type="match status" value="1"/>
</dbReference>
<dbReference type="InterPro" id="IPR013022">
    <property type="entry name" value="Xyl_isomerase-like_TIM-brl"/>
</dbReference>
<evidence type="ECO:0000313" key="3">
    <source>
        <dbReference type="Proteomes" id="UP000886865"/>
    </source>
</evidence>
<dbReference type="AlphaFoldDB" id="A0A9D1JXB2"/>
<sequence>MDKLNFLTAGIPTIAKDYSDAFSKLREIKLDGLEIEFVHGVRMSEKTQDIVLKNKQDLILTSHGPYYINLNSKEEEKKDASVVRILDTARMANKLGAYSIVYHAGFYMGDSKEKTFKTILEGHNKIVEILEKENNNIWIRPETTGKATQWGDIDEIIELCKNFKNVLPCVDFAHIHARTNGLFNTYDEFCHIFEKIAKGLGDKALKNFHAHMAGIAYSQKGEKHHLIFEESDFNYKDLLKAFKTFDVKGVIICESPNIEVDCKILKDYWQSIN</sequence>